<feature type="region of interest" description="Disordered" evidence="1">
    <location>
        <begin position="60"/>
        <end position="79"/>
    </location>
</feature>
<dbReference type="EMBL" id="CM003381">
    <property type="protein sequence ID" value="KOM57990.1"/>
    <property type="molecule type" value="Genomic_DNA"/>
</dbReference>
<name>A0A0L9VSG0_PHAAN</name>
<feature type="region of interest" description="Disordered" evidence="1">
    <location>
        <begin position="315"/>
        <end position="340"/>
    </location>
</feature>
<proteinExistence type="predicted"/>
<dbReference type="Gramene" id="KOM57990">
    <property type="protein sequence ID" value="KOM57990"/>
    <property type="gene ID" value="LR48_Vigan11g102300"/>
</dbReference>
<feature type="region of interest" description="Disordered" evidence="1">
    <location>
        <begin position="207"/>
        <end position="227"/>
    </location>
</feature>
<accession>A0A0L9VSG0</accession>
<evidence type="ECO:0000256" key="1">
    <source>
        <dbReference type="SAM" id="MobiDB-lite"/>
    </source>
</evidence>
<feature type="region of interest" description="Disordered" evidence="1">
    <location>
        <begin position="1"/>
        <end position="44"/>
    </location>
</feature>
<feature type="compositionally biased region" description="Basic and acidic residues" evidence="1">
    <location>
        <begin position="60"/>
        <end position="69"/>
    </location>
</feature>
<feature type="region of interest" description="Disordered" evidence="1">
    <location>
        <begin position="162"/>
        <end position="188"/>
    </location>
</feature>
<organism evidence="2 3">
    <name type="scientific">Phaseolus angularis</name>
    <name type="common">Azuki bean</name>
    <name type="synonym">Vigna angularis</name>
    <dbReference type="NCBI Taxonomy" id="3914"/>
    <lineage>
        <taxon>Eukaryota</taxon>
        <taxon>Viridiplantae</taxon>
        <taxon>Streptophyta</taxon>
        <taxon>Embryophyta</taxon>
        <taxon>Tracheophyta</taxon>
        <taxon>Spermatophyta</taxon>
        <taxon>Magnoliopsida</taxon>
        <taxon>eudicotyledons</taxon>
        <taxon>Gunneridae</taxon>
        <taxon>Pentapetalae</taxon>
        <taxon>rosids</taxon>
        <taxon>fabids</taxon>
        <taxon>Fabales</taxon>
        <taxon>Fabaceae</taxon>
        <taxon>Papilionoideae</taxon>
        <taxon>50 kb inversion clade</taxon>
        <taxon>NPAAA clade</taxon>
        <taxon>indigoferoid/millettioid clade</taxon>
        <taxon>Phaseoleae</taxon>
        <taxon>Vigna</taxon>
    </lineage>
</organism>
<feature type="compositionally biased region" description="Basic and acidic residues" evidence="1">
    <location>
        <begin position="10"/>
        <end position="25"/>
    </location>
</feature>
<gene>
    <name evidence="2" type="ORF">LR48_Vigan11g102300</name>
</gene>
<evidence type="ECO:0000313" key="3">
    <source>
        <dbReference type="Proteomes" id="UP000053144"/>
    </source>
</evidence>
<feature type="region of interest" description="Disordered" evidence="1">
    <location>
        <begin position="91"/>
        <end position="128"/>
    </location>
</feature>
<reference evidence="3" key="1">
    <citation type="journal article" date="2015" name="Proc. Natl. Acad. Sci. U.S.A.">
        <title>Genome sequencing of adzuki bean (Vigna angularis) provides insight into high starch and low fat accumulation and domestication.</title>
        <authorList>
            <person name="Yang K."/>
            <person name="Tian Z."/>
            <person name="Chen C."/>
            <person name="Luo L."/>
            <person name="Zhao B."/>
            <person name="Wang Z."/>
            <person name="Yu L."/>
            <person name="Li Y."/>
            <person name="Sun Y."/>
            <person name="Li W."/>
            <person name="Chen Y."/>
            <person name="Li Y."/>
            <person name="Zhang Y."/>
            <person name="Ai D."/>
            <person name="Zhao J."/>
            <person name="Shang C."/>
            <person name="Ma Y."/>
            <person name="Wu B."/>
            <person name="Wang M."/>
            <person name="Gao L."/>
            <person name="Sun D."/>
            <person name="Zhang P."/>
            <person name="Guo F."/>
            <person name="Wang W."/>
            <person name="Li Y."/>
            <person name="Wang J."/>
            <person name="Varshney R.K."/>
            <person name="Wang J."/>
            <person name="Ling H.Q."/>
            <person name="Wan P."/>
        </authorList>
    </citation>
    <scope>NUCLEOTIDE SEQUENCE</scope>
    <source>
        <strain evidence="3">cv. Jingnong 6</strain>
    </source>
</reference>
<dbReference type="Proteomes" id="UP000053144">
    <property type="component" value="Chromosome 11"/>
</dbReference>
<protein>
    <submittedName>
        <fullName evidence="2">Uncharacterized protein</fullName>
    </submittedName>
</protein>
<dbReference type="AlphaFoldDB" id="A0A0L9VSG0"/>
<sequence>MMEGRINTVESKKGREKEEFLQDNKKGKKEVKKGRDAAKGSLHNIKKAKKFCEGEYFANDEEKKEERHLQGTQRWRRTTQETKEMMQNIKIQIKGSTRSDESVMKGKKDGSEDELEEDRGKGQQKWRKQVELPTFEGIDPKGWISKPEKLRSVDRFLDKKRKEEFLQDNKKGKKEVKKGRDAAKGSLHNIKKAKKFCEGEYFANDEEKKEERHLQGTQRWRRTTQETKEMMQNIKIQIKGSTRSDESVMKGKKDGSGKSCCFWEGNISAEDKNCDGDIVSVVAQEVAKATVSRRDNGVGWDVYLKIVKKEERKQNMVGIGPPPKPPNLNWRAAASGFPSYDEEEPWEQALLYQP</sequence>
<feature type="compositionally biased region" description="Basic and acidic residues" evidence="1">
    <location>
        <begin position="97"/>
        <end position="110"/>
    </location>
</feature>
<evidence type="ECO:0000313" key="2">
    <source>
        <dbReference type="EMBL" id="KOM57990.1"/>
    </source>
</evidence>